<dbReference type="GO" id="GO:0006355">
    <property type="term" value="P:regulation of DNA-templated transcription"/>
    <property type="evidence" value="ECO:0007669"/>
    <property type="project" value="InterPro"/>
</dbReference>
<dbReference type="Pfam" id="PF22458">
    <property type="entry name" value="RsmF-B_ferredox"/>
    <property type="match status" value="1"/>
</dbReference>
<evidence type="ECO:0000256" key="4">
    <source>
        <dbReference type="ARBA" id="ARBA00022490"/>
    </source>
</evidence>
<dbReference type="Gene3D" id="1.10.940.10">
    <property type="entry name" value="NusB-like"/>
    <property type="match status" value="1"/>
</dbReference>
<keyword evidence="4" id="KW-0963">Cytoplasm</keyword>
<dbReference type="Gene3D" id="3.40.50.150">
    <property type="entry name" value="Vaccinia Virus protein VP39"/>
    <property type="match status" value="1"/>
</dbReference>
<feature type="domain" description="SAM-dependent MTase RsmB/NOP-type" evidence="14">
    <location>
        <begin position="175"/>
        <end position="450"/>
    </location>
</feature>
<keyword evidence="5" id="KW-0698">rRNA processing</keyword>
<evidence type="ECO:0000313" key="15">
    <source>
        <dbReference type="EMBL" id="HIV12893.1"/>
    </source>
</evidence>
<feature type="binding site" evidence="13">
    <location>
        <position position="316"/>
    </location>
    <ligand>
        <name>S-adenosyl-L-methionine</name>
        <dbReference type="ChEBI" id="CHEBI:59789"/>
    </ligand>
</feature>
<dbReference type="Proteomes" id="UP000886723">
    <property type="component" value="Unassembled WGS sequence"/>
</dbReference>
<comment type="similarity">
    <text evidence="13">Belongs to the class I-like SAM-binding methyltransferase superfamily. RsmB/NOP family.</text>
</comment>
<dbReference type="NCBIfam" id="NF011494">
    <property type="entry name" value="PRK14902.1"/>
    <property type="match status" value="1"/>
</dbReference>
<evidence type="ECO:0000256" key="2">
    <source>
        <dbReference type="ARBA" id="ARBA00004496"/>
    </source>
</evidence>
<keyword evidence="7 13" id="KW-0808">Transferase</keyword>
<evidence type="ECO:0000256" key="11">
    <source>
        <dbReference type="ARBA" id="ARBA00031088"/>
    </source>
</evidence>
<dbReference type="InterPro" id="IPR023267">
    <property type="entry name" value="RCMT"/>
</dbReference>
<dbReference type="Pfam" id="PF01189">
    <property type="entry name" value="Methyltr_RsmB-F"/>
    <property type="match status" value="1"/>
</dbReference>
<evidence type="ECO:0000256" key="8">
    <source>
        <dbReference type="ARBA" id="ARBA00022691"/>
    </source>
</evidence>
<dbReference type="InterPro" id="IPR035926">
    <property type="entry name" value="NusB-like_sf"/>
</dbReference>
<dbReference type="InterPro" id="IPR029063">
    <property type="entry name" value="SAM-dependent_MTases_sf"/>
</dbReference>
<dbReference type="AlphaFoldDB" id="A0A9D1NUU2"/>
<evidence type="ECO:0000256" key="9">
    <source>
        <dbReference type="ARBA" id="ARBA00022884"/>
    </source>
</evidence>
<comment type="subcellular location">
    <subcellularLocation>
        <location evidence="2">Cytoplasm</location>
    </subcellularLocation>
</comment>
<evidence type="ECO:0000256" key="12">
    <source>
        <dbReference type="ARBA" id="ARBA00047283"/>
    </source>
</evidence>
<protein>
    <recommendedName>
        <fullName evidence="3">16S rRNA (cytosine(967)-C(5))-methyltransferase</fullName>
        <ecNumber evidence="3">2.1.1.176</ecNumber>
    </recommendedName>
    <alternativeName>
        <fullName evidence="10">16S rRNA m5C967 methyltransferase</fullName>
    </alternativeName>
    <alternativeName>
        <fullName evidence="11">rRNA (cytosine-C(5)-)-methyltransferase RsmB</fullName>
    </alternativeName>
</protein>
<evidence type="ECO:0000256" key="5">
    <source>
        <dbReference type="ARBA" id="ARBA00022552"/>
    </source>
</evidence>
<evidence type="ECO:0000256" key="13">
    <source>
        <dbReference type="PROSITE-ProRule" id="PRU01023"/>
    </source>
</evidence>
<reference evidence="15" key="2">
    <citation type="journal article" date="2021" name="PeerJ">
        <title>Extensive microbial diversity within the chicken gut microbiome revealed by metagenomics and culture.</title>
        <authorList>
            <person name="Gilroy R."/>
            <person name="Ravi A."/>
            <person name="Getino M."/>
            <person name="Pursley I."/>
            <person name="Horton D.L."/>
            <person name="Alikhan N.F."/>
            <person name="Baker D."/>
            <person name="Gharbi K."/>
            <person name="Hall N."/>
            <person name="Watson M."/>
            <person name="Adriaenssens E.M."/>
            <person name="Foster-Nyarko E."/>
            <person name="Jarju S."/>
            <person name="Secka A."/>
            <person name="Antonio M."/>
            <person name="Oren A."/>
            <person name="Chaudhuri R.R."/>
            <person name="La Ragione R."/>
            <person name="Hildebrand F."/>
            <person name="Pallen M.J."/>
        </authorList>
    </citation>
    <scope>NUCLEOTIDE SEQUENCE</scope>
    <source>
        <strain evidence="15">ChiBcec2-4451</strain>
    </source>
</reference>
<proteinExistence type="inferred from homology"/>
<dbReference type="NCBIfam" id="TIGR00563">
    <property type="entry name" value="rsmB"/>
    <property type="match status" value="1"/>
</dbReference>
<reference evidence="15" key="1">
    <citation type="submission" date="2020-10" db="EMBL/GenBank/DDBJ databases">
        <authorList>
            <person name="Gilroy R."/>
        </authorList>
    </citation>
    <scope>NUCLEOTIDE SEQUENCE</scope>
    <source>
        <strain evidence="15">ChiBcec2-4451</strain>
    </source>
</reference>
<evidence type="ECO:0000313" key="16">
    <source>
        <dbReference type="Proteomes" id="UP000886723"/>
    </source>
</evidence>
<feature type="active site" description="Nucleophile" evidence="13">
    <location>
        <position position="387"/>
    </location>
</feature>
<dbReference type="Gene3D" id="3.30.70.1170">
    <property type="entry name" value="Sun protein, domain 3"/>
    <property type="match status" value="1"/>
</dbReference>
<name>A0A9D1NUU2_9FIRM</name>
<dbReference type="Pfam" id="PF01029">
    <property type="entry name" value="NusB"/>
    <property type="match status" value="1"/>
</dbReference>
<dbReference type="GO" id="GO:0008649">
    <property type="term" value="F:rRNA methyltransferase activity"/>
    <property type="evidence" value="ECO:0007669"/>
    <property type="project" value="InterPro"/>
</dbReference>
<keyword evidence="8 13" id="KW-0949">S-adenosyl-L-methionine</keyword>
<feature type="binding site" evidence="13">
    <location>
        <position position="289"/>
    </location>
    <ligand>
        <name>S-adenosyl-L-methionine</name>
        <dbReference type="ChEBI" id="CHEBI:59789"/>
    </ligand>
</feature>
<accession>A0A9D1NUU2</accession>
<keyword evidence="6 13" id="KW-0489">Methyltransferase</keyword>
<comment type="caution">
    <text evidence="15">The sequence shown here is derived from an EMBL/GenBank/DDBJ whole genome shotgun (WGS) entry which is preliminary data.</text>
</comment>
<organism evidence="15 16">
    <name type="scientific">Candidatus Pullilachnospira stercoravium</name>
    <dbReference type="NCBI Taxonomy" id="2840913"/>
    <lineage>
        <taxon>Bacteria</taxon>
        <taxon>Bacillati</taxon>
        <taxon>Bacillota</taxon>
        <taxon>Clostridia</taxon>
        <taxon>Lachnospirales</taxon>
        <taxon>Lachnospiraceae</taxon>
        <taxon>Lachnospiraceae incertae sedis</taxon>
        <taxon>Candidatus Pullilachnospira</taxon>
    </lineage>
</organism>
<feature type="binding site" evidence="13">
    <location>
        <begin position="265"/>
        <end position="271"/>
    </location>
    <ligand>
        <name>S-adenosyl-L-methionine</name>
        <dbReference type="ChEBI" id="CHEBI:59789"/>
    </ligand>
</feature>
<comment type="function">
    <text evidence="1">Specifically methylates the cytosine at position 967 (m5C967) of 16S rRNA.</text>
</comment>
<dbReference type="PANTHER" id="PTHR22807:SF53">
    <property type="entry name" value="RIBOSOMAL RNA SMALL SUBUNIT METHYLTRANSFERASE B-RELATED"/>
    <property type="match status" value="1"/>
</dbReference>
<dbReference type="InterPro" id="IPR001678">
    <property type="entry name" value="MeTrfase_RsmB-F_NOP2_dom"/>
</dbReference>
<dbReference type="InterPro" id="IPR004573">
    <property type="entry name" value="rRNA_ssu_MeTfrase_B"/>
</dbReference>
<dbReference type="InterPro" id="IPR054728">
    <property type="entry name" value="RsmB-like_ferredoxin"/>
</dbReference>
<evidence type="ECO:0000256" key="10">
    <source>
        <dbReference type="ARBA" id="ARBA00030399"/>
    </source>
</evidence>
<dbReference type="InterPro" id="IPR049560">
    <property type="entry name" value="MeTrfase_RsmB-F_NOP2_cat"/>
</dbReference>
<comment type="catalytic activity">
    <reaction evidence="12">
        <text>cytidine(967) in 16S rRNA + S-adenosyl-L-methionine = 5-methylcytidine(967) in 16S rRNA + S-adenosyl-L-homocysteine + H(+)</text>
        <dbReference type="Rhea" id="RHEA:42748"/>
        <dbReference type="Rhea" id="RHEA-COMP:10219"/>
        <dbReference type="Rhea" id="RHEA-COMP:10220"/>
        <dbReference type="ChEBI" id="CHEBI:15378"/>
        <dbReference type="ChEBI" id="CHEBI:57856"/>
        <dbReference type="ChEBI" id="CHEBI:59789"/>
        <dbReference type="ChEBI" id="CHEBI:74483"/>
        <dbReference type="ChEBI" id="CHEBI:82748"/>
        <dbReference type="EC" id="2.1.1.176"/>
    </reaction>
</comment>
<dbReference type="GO" id="GO:0003723">
    <property type="term" value="F:RNA binding"/>
    <property type="evidence" value="ECO:0007669"/>
    <property type="project" value="UniProtKB-UniRule"/>
</dbReference>
<feature type="binding site" evidence="13">
    <location>
        <position position="334"/>
    </location>
    <ligand>
        <name>S-adenosyl-L-methionine</name>
        <dbReference type="ChEBI" id="CHEBI:59789"/>
    </ligand>
</feature>
<evidence type="ECO:0000256" key="1">
    <source>
        <dbReference type="ARBA" id="ARBA00002724"/>
    </source>
</evidence>
<evidence type="ECO:0000256" key="7">
    <source>
        <dbReference type="ARBA" id="ARBA00022679"/>
    </source>
</evidence>
<dbReference type="EMBL" id="DVON01000158">
    <property type="protein sequence ID" value="HIV12893.1"/>
    <property type="molecule type" value="Genomic_DNA"/>
</dbReference>
<evidence type="ECO:0000259" key="14">
    <source>
        <dbReference type="PROSITE" id="PS51686"/>
    </source>
</evidence>
<sequence>MTESTQIREIILEVLLQINRDGEHSHLAIRHALDKVQYLPRQERAFINRVCQGTIEHRIRIDYVIDRYSSVKTQKMKPVIRDILRSAVYQLLFMDGVPDSAACNEAVKLAQKKGFYSLKGFVNGVLRTISREKDRIVWPDREKDPLEYLSVWYSLPMWLVKRWTGQFGYAVTEQMAADFLEEHPTCIRCQQYRMNQEMVVDSLTRQGITVTPAPYLPYALYISGYGHLSAVKSFLMGRFQVQDVSSMLVAEAAAPKKGDYVIDLCAAPGGKSLHVADKMEGTGQVEARDLTDYKVELIRENIDRMRAANVTAVVADATVADRDSVGKADVVLADVPCSGLGVIGKKPDIKYRMNEEEIAGLVVLQRRILHNAASYVKPGGTLIYSTCTVTPQENQENVRWFTENYPYRLDSLDPFLPQELHSEDTAAGWLQLLPGVSETDGFFLARLVRTE</sequence>
<dbReference type="SUPFAM" id="SSF53335">
    <property type="entry name" value="S-adenosyl-L-methionine-dependent methyltransferases"/>
    <property type="match status" value="1"/>
</dbReference>
<dbReference type="PRINTS" id="PR02008">
    <property type="entry name" value="RCMTFAMILY"/>
</dbReference>
<dbReference type="PROSITE" id="PS51686">
    <property type="entry name" value="SAM_MT_RSMB_NOP"/>
    <property type="match status" value="1"/>
</dbReference>
<keyword evidence="9 13" id="KW-0694">RNA-binding</keyword>
<dbReference type="PANTHER" id="PTHR22807">
    <property type="entry name" value="NOP2 YEAST -RELATED NOL1/NOP2/FMU SUN DOMAIN-CONTAINING"/>
    <property type="match status" value="1"/>
</dbReference>
<evidence type="ECO:0000256" key="6">
    <source>
        <dbReference type="ARBA" id="ARBA00022603"/>
    </source>
</evidence>
<evidence type="ECO:0000256" key="3">
    <source>
        <dbReference type="ARBA" id="ARBA00012140"/>
    </source>
</evidence>
<dbReference type="GO" id="GO:0005737">
    <property type="term" value="C:cytoplasm"/>
    <property type="evidence" value="ECO:0007669"/>
    <property type="project" value="UniProtKB-SubCell"/>
</dbReference>
<dbReference type="SUPFAM" id="SSF48013">
    <property type="entry name" value="NusB-like"/>
    <property type="match status" value="1"/>
</dbReference>
<dbReference type="CDD" id="cd02440">
    <property type="entry name" value="AdoMet_MTases"/>
    <property type="match status" value="1"/>
</dbReference>
<gene>
    <name evidence="15" type="primary">rsmB</name>
    <name evidence="15" type="ORF">IAA63_07115</name>
</gene>
<dbReference type="InterPro" id="IPR006027">
    <property type="entry name" value="NusB_RsmB_TIM44"/>
</dbReference>
<dbReference type="EC" id="2.1.1.176" evidence="3"/>